<keyword evidence="1" id="KW-0472">Membrane</keyword>
<keyword evidence="1" id="KW-1133">Transmembrane helix</keyword>
<dbReference type="AlphaFoldDB" id="A0A9D4MMK6"/>
<keyword evidence="4" id="KW-1185">Reference proteome</keyword>
<name>A0A9D4MMK6_DREPO</name>
<feature type="signal peptide" evidence="2">
    <location>
        <begin position="1"/>
        <end position="19"/>
    </location>
</feature>
<evidence type="ECO:0000313" key="3">
    <source>
        <dbReference type="EMBL" id="KAH3880387.1"/>
    </source>
</evidence>
<protein>
    <submittedName>
        <fullName evidence="3">Uncharacterized protein</fullName>
    </submittedName>
</protein>
<keyword evidence="2" id="KW-0732">Signal</keyword>
<keyword evidence="1" id="KW-0812">Transmembrane</keyword>
<evidence type="ECO:0000256" key="1">
    <source>
        <dbReference type="SAM" id="Phobius"/>
    </source>
</evidence>
<dbReference type="Proteomes" id="UP000828390">
    <property type="component" value="Unassembled WGS sequence"/>
</dbReference>
<dbReference type="EMBL" id="JAIWYP010000001">
    <property type="protein sequence ID" value="KAH3880387.1"/>
    <property type="molecule type" value="Genomic_DNA"/>
</dbReference>
<sequence length="283" mass="31043">MILEILVTILGTLHCGVEGAKYINISSTECGGAYDVETWGDVIIRFDGSAQIEKCLYKIDVNKYGKVICLSPISFEITNRVAGISVNLYDGAYSLTLNPEIFNAVNRPPETPTCAKSRGITLAFLSTSGQPGDANIVVRVFTETQDSAYFTADAKRTVMWVVVGVVISLGVISAALLVMFVFCCCRKRPLKHVGQLHRDPFPIDAEHPMTDINAEEVFAEQIESRSQPEELPRDTTYEITNTEEELGAIGGESIEFETLSVNASQIVHTLDYENASFAIESET</sequence>
<evidence type="ECO:0000256" key="2">
    <source>
        <dbReference type="SAM" id="SignalP"/>
    </source>
</evidence>
<gene>
    <name evidence="3" type="ORF">DPMN_004301</name>
</gene>
<evidence type="ECO:0000313" key="4">
    <source>
        <dbReference type="Proteomes" id="UP000828390"/>
    </source>
</evidence>
<feature type="chain" id="PRO_5039549902" evidence="2">
    <location>
        <begin position="20"/>
        <end position="283"/>
    </location>
</feature>
<comment type="caution">
    <text evidence="3">The sequence shown here is derived from an EMBL/GenBank/DDBJ whole genome shotgun (WGS) entry which is preliminary data.</text>
</comment>
<reference evidence="3" key="2">
    <citation type="submission" date="2020-11" db="EMBL/GenBank/DDBJ databases">
        <authorList>
            <person name="McCartney M.A."/>
            <person name="Auch B."/>
            <person name="Kono T."/>
            <person name="Mallez S."/>
            <person name="Becker A."/>
            <person name="Gohl D.M."/>
            <person name="Silverstein K.A.T."/>
            <person name="Koren S."/>
            <person name="Bechman K.B."/>
            <person name="Herman A."/>
            <person name="Abrahante J.E."/>
            <person name="Garbe J."/>
        </authorList>
    </citation>
    <scope>NUCLEOTIDE SEQUENCE</scope>
    <source>
        <strain evidence="3">Duluth1</strain>
        <tissue evidence="3">Whole animal</tissue>
    </source>
</reference>
<reference evidence="3" key="1">
    <citation type="journal article" date="2019" name="bioRxiv">
        <title>The Genome of the Zebra Mussel, Dreissena polymorpha: A Resource for Invasive Species Research.</title>
        <authorList>
            <person name="McCartney M.A."/>
            <person name="Auch B."/>
            <person name="Kono T."/>
            <person name="Mallez S."/>
            <person name="Zhang Y."/>
            <person name="Obille A."/>
            <person name="Becker A."/>
            <person name="Abrahante J.E."/>
            <person name="Garbe J."/>
            <person name="Badalamenti J.P."/>
            <person name="Herman A."/>
            <person name="Mangelson H."/>
            <person name="Liachko I."/>
            <person name="Sullivan S."/>
            <person name="Sone E.D."/>
            <person name="Koren S."/>
            <person name="Silverstein K.A.T."/>
            <person name="Beckman K.B."/>
            <person name="Gohl D.M."/>
        </authorList>
    </citation>
    <scope>NUCLEOTIDE SEQUENCE</scope>
    <source>
        <strain evidence="3">Duluth1</strain>
        <tissue evidence="3">Whole animal</tissue>
    </source>
</reference>
<accession>A0A9D4MMK6</accession>
<proteinExistence type="predicted"/>
<feature type="transmembrane region" description="Helical" evidence="1">
    <location>
        <begin position="158"/>
        <end position="182"/>
    </location>
</feature>
<organism evidence="3 4">
    <name type="scientific">Dreissena polymorpha</name>
    <name type="common">Zebra mussel</name>
    <name type="synonym">Mytilus polymorpha</name>
    <dbReference type="NCBI Taxonomy" id="45954"/>
    <lineage>
        <taxon>Eukaryota</taxon>
        <taxon>Metazoa</taxon>
        <taxon>Spiralia</taxon>
        <taxon>Lophotrochozoa</taxon>
        <taxon>Mollusca</taxon>
        <taxon>Bivalvia</taxon>
        <taxon>Autobranchia</taxon>
        <taxon>Heteroconchia</taxon>
        <taxon>Euheterodonta</taxon>
        <taxon>Imparidentia</taxon>
        <taxon>Neoheterodontei</taxon>
        <taxon>Myida</taxon>
        <taxon>Dreissenoidea</taxon>
        <taxon>Dreissenidae</taxon>
        <taxon>Dreissena</taxon>
    </lineage>
</organism>